<proteinExistence type="predicted"/>
<dbReference type="EMBL" id="CP104003">
    <property type="protein sequence ID" value="UWM53100.1"/>
    <property type="molecule type" value="Genomic_DNA"/>
</dbReference>
<organism evidence="1 2">
    <name type="scientific">Salinirubellus salinus</name>
    <dbReference type="NCBI Taxonomy" id="1364945"/>
    <lineage>
        <taxon>Archaea</taxon>
        <taxon>Methanobacteriati</taxon>
        <taxon>Methanobacteriota</taxon>
        <taxon>Stenosarchaea group</taxon>
        <taxon>Halobacteria</taxon>
        <taxon>Halobacteriales</taxon>
        <taxon>Natronomonadaceae</taxon>
        <taxon>Salinirubellus</taxon>
    </lineage>
</organism>
<evidence type="ECO:0000313" key="1">
    <source>
        <dbReference type="EMBL" id="UWM53100.1"/>
    </source>
</evidence>
<dbReference type="GeneID" id="74943396"/>
<reference evidence="1" key="1">
    <citation type="submission" date="2022-09" db="EMBL/GenBank/DDBJ databases">
        <title>Diverse halophilic archaea isolated from saline environments.</title>
        <authorList>
            <person name="Cui H.-L."/>
        </authorList>
    </citation>
    <scope>NUCLEOTIDE SEQUENCE</scope>
    <source>
        <strain evidence="1">ZS-35-S2</strain>
    </source>
</reference>
<accession>A0A9E7U3C6</accession>
<dbReference type="RefSeq" id="WP_260592095.1">
    <property type="nucleotide sequence ID" value="NZ_CP104003.1"/>
</dbReference>
<sequence length="244" mass="25829">MTDGDRTDEHPLDPRATGEHVRRLASTDGTVTLVGVVHDHPASVYRAAQVVADADPDVLALEVPPLAVPLYEQYAADERSPPVFGGEMSAAVQAAGTDRVVGIDGPSLGFLGRLARTMLGERASLGTVRQVARGVVAVGRTALACRAAATLATLTSLRVEVDTPVPYGDVPDDPARQAADEREHIERTHSVLAVLTPPRAVRFRDETREAHMAERLAALRGAGDVVAVVGHGHLDPLAERLTET</sequence>
<dbReference type="Proteomes" id="UP001057580">
    <property type="component" value="Chromosome"/>
</dbReference>
<evidence type="ECO:0008006" key="3">
    <source>
        <dbReference type="Google" id="ProtNLM"/>
    </source>
</evidence>
<keyword evidence="2" id="KW-1185">Reference proteome</keyword>
<evidence type="ECO:0000313" key="2">
    <source>
        <dbReference type="Proteomes" id="UP001057580"/>
    </source>
</evidence>
<gene>
    <name evidence="1" type="ORF">N0B31_13200</name>
</gene>
<name>A0A9E7U3C6_9EURY</name>
<dbReference type="KEGG" id="ssai:N0B31_13200"/>
<dbReference type="AlphaFoldDB" id="A0A9E7U3C6"/>
<protein>
    <recommendedName>
        <fullName evidence="3">Conjugal transfer protein TraB</fullName>
    </recommendedName>
</protein>